<dbReference type="EMBL" id="JABANM010016285">
    <property type="protein sequence ID" value="KAF4729709.1"/>
    <property type="molecule type" value="Genomic_DNA"/>
</dbReference>
<feature type="signal peptide" evidence="1">
    <location>
        <begin position="1"/>
        <end position="21"/>
    </location>
</feature>
<reference evidence="4 5" key="1">
    <citation type="submission" date="2020-04" db="EMBL/GenBank/DDBJ databases">
        <title>Perkinsus olseni comparative genomics.</title>
        <authorList>
            <person name="Bogema D.R."/>
        </authorList>
    </citation>
    <scope>NUCLEOTIDE SEQUENCE [LARGE SCALE GENOMIC DNA]</scope>
    <source>
        <strain evidence="2">ATCC PRA-205</strain>
        <strain evidence="3 4">ATCC PRA-207</strain>
    </source>
</reference>
<name>A0A7J6U853_PEROL</name>
<organism evidence="3 4">
    <name type="scientific">Perkinsus olseni</name>
    <name type="common">Perkinsus atlanticus</name>
    <dbReference type="NCBI Taxonomy" id="32597"/>
    <lineage>
        <taxon>Eukaryota</taxon>
        <taxon>Sar</taxon>
        <taxon>Alveolata</taxon>
        <taxon>Perkinsozoa</taxon>
        <taxon>Perkinsea</taxon>
        <taxon>Perkinsida</taxon>
        <taxon>Perkinsidae</taxon>
        <taxon>Perkinsus</taxon>
    </lineage>
</organism>
<gene>
    <name evidence="2" type="ORF">FOZ62_004452</name>
    <name evidence="3" type="ORF">FOZ63_012521</name>
</gene>
<accession>A0A7J6U853</accession>
<evidence type="ECO:0000256" key="1">
    <source>
        <dbReference type="SAM" id="SignalP"/>
    </source>
</evidence>
<dbReference type="AlphaFoldDB" id="A0A7J6U853"/>
<comment type="caution">
    <text evidence="3">The sequence shown here is derived from an EMBL/GenBank/DDBJ whole genome shotgun (WGS) entry which is preliminary data.</text>
</comment>
<sequence length="170" mass="18454">MRSSLVTISSMLSAALQGAHSAQPHNGIQGSLEDIFSDIVGRTFCQEDTDDHIRTIGITFTKRHRAPHAADVVAELDVVAGTGTLRHYHSGIFTVTTDEGGELSFENAEPDGFDEFFKLVHGDYDLDTPTVTAAADGLHIGHGYKFIFIPYEDATAAEDAYDHDWLSGCP</sequence>
<dbReference type="Proteomes" id="UP000553632">
    <property type="component" value="Unassembled WGS sequence"/>
</dbReference>
<keyword evidence="1" id="KW-0732">Signal</keyword>
<evidence type="ECO:0000313" key="2">
    <source>
        <dbReference type="EMBL" id="KAF4729709.1"/>
    </source>
</evidence>
<dbReference type="Proteomes" id="UP000574390">
    <property type="component" value="Unassembled WGS sequence"/>
</dbReference>
<protein>
    <submittedName>
        <fullName evidence="3">Uncharacterized protein</fullName>
    </submittedName>
</protein>
<evidence type="ECO:0000313" key="3">
    <source>
        <dbReference type="EMBL" id="KAF4753628.1"/>
    </source>
</evidence>
<evidence type="ECO:0000313" key="5">
    <source>
        <dbReference type="Proteomes" id="UP000574390"/>
    </source>
</evidence>
<dbReference type="EMBL" id="JABANO010005373">
    <property type="protein sequence ID" value="KAF4753628.1"/>
    <property type="molecule type" value="Genomic_DNA"/>
</dbReference>
<evidence type="ECO:0000313" key="4">
    <source>
        <dbReference type="Proteomes" id="UP000553632"/>
    </source>
</evidence>
<keyword evidence="4" id="KW-1185">Reference proteome</keyword>
<proteinExistence type="predicted"/>
<feature type="chain" id="PRO_5036400775" evidence="1">
    <location>
        <begin position="22"/>
        <end position="170"/>
    </location>
</feature>